<sequence>ADRYVWPSMQRDCRNWARSCIHCQPAKVTRHVTSPLGAFPQPSGRFQHVHLNIIGPLTQAGPYRTASRPSIGMLDGQRHGPPRESPRKMSPRPSSPAGLPTSGPLAASTPTGRQFESNLFRLLGLTFGFDRSRTTSYHPCANDMIVRFHRQFKAAITCHLESTRLQAIPAVALGLPATFKPDIQATPTELVYGEPLRLPGEFLAAP</sequence>
<reference evidence="3" key="1">
    <citation type="journal article" date="2017" name="Front. Cell. Infect. Microbiol.">
        <title>The Distinct Transcriptional Response of the Midgut of Amblyomma sculptum and Amblyomma aureolatum Ticks to Rickettsia rickettsii Correlates to Their Differences in Susceptibility to Infection.</title>
        <authorList>
            <person name="Martins L.A."/>
            <person name="Galletti M.F.B.M."/>
            <person name="Ribeiro J.M."/>
            <person name="Fujita A."/>
            <person name="Costa F.B."/>
            <person name="Labruna M.B."/>
            <person name="Daffre S."/>
            <person name="Fogaca A.C."/>
        </authorList>
    </citation>
    <scope>NUCLEOTIDE SEQUENCE</scope>
</reference>
<dbReference type="PANTHER" id="PTHR38681:SF1">
    <property type="entry name" value="RETROVIRUS-RELATED POL POLYPROTEIN FROM TRANSPOSON 412-LIKE PROTEIN"/>
    <property type="match status" value="1"/>
</dbReference>
<proteinExistence type="evidence at transcript level"/>
<feature type="compositionally biased region" description="Basic and acidic residues" evidence="1">
    <location>
        <begin position="76"/>
        <end position="87"/>
    </location>
</feature>
<evidence type="ECO:0000259" key="2">
    <source>
        <dbReference type="Pfam" id="PF17921"/>
    </source>
</evidence>
<feature type="non-terminal residue" evidence="3">
    <location>
        <position position="1"/>
    </location>
</feature>
<dbReference type="AlphaFoldDB" id="A0A1E1XGR5"/>
<dbReference type="InterPro" id="IPR036397">
    <property type="entry name" value="RNaseH_sf"/>
</dbReference>
<accession>A0A1E1XGR5</accession>
<dbReference type="InterPro" id="IPR012337">
    <property type="entry name" value="RNaseH-like_sf"/>
</dbReference>
<dbReference type="InterPro" id="IPR041588">
    <property type="entry name" value="Integrase_H2C2"/>
</dbReference>
<feature type="region of interest" description="Disordered" evidence="1">
    <location>
        <begin position="60"/>
        <end position="109"/>
    </location>
</feature>
<evidence type="ECO:0000313" key="3">
    <source>
        <dbReference type="EMBL" id="JAT98475.1"/>
    </source>
</evidence>
<dbReference type="SUPFAM" id="SSF53098">
    <property type="entry name" value="Ribonuclease H-like"/>
    <property type="match status" value="1"/>
</dbReference>
<dbReference type="PANTHER" id="PTHR38681">
    <property type="entry name" value="RETROVIRUS-RELATED POL POLYPROTEIN FROM TRANSPOSON 412-LIKE PROTEIN-RELATED"/>
    <property type="match status" value="1"/>
</dbReference>
<dbReference type="Pfam" id="PF17921">
    <property type="entry name" value="Integrase_H2C2"/>
    <property type="match status" value="1"/>
</dbReference>
<protein>
    <submittedName>
        <fullName evidence="3">Putative gag-pol polyprotein</fullName>
    </submittedName>
</protein>
<feature type="domain" description="Integrase zinc-binding" evidence="2">
    <location>
        <begin position="2"/>
        <end position="28"/>
    </location>
</feature>
<name>A0A1E1XGR5_9ACAR</name>
<dbReference type="GO" id="GO:0003676">
    <property type="term" value="F:nucleic acid binding"/>
    <property type="evidence" value="ECO:0007669"/>
    <property type="project" value="InterPro"/>
</dbReference>
<dbReference type="EMBL" id="GFAC01000713">
    <property type="protein sequence ID" value="JAT98475.1"/>
    <property type="molecule type" value="mRNA"/>
</dbReference>
<organism evidence="3">
    <name type="scientific">Amblyomma aureolatum</name>
    <dbReference type="NCBI Taxonomy" id="187763"/>
    <lineage>
        <taxon>Eukaryota</taxon>
        <taxon>Metazoa</taxon>
        <taxon>Ecdysozoa</taxon>
        <taxon>Arthropoda</taxon>
        <taxon>Chelicerata</taxon>
        <taxon>Arachnida</taxon>
        <taxon>Acari</taxon>
        <taxon>Parasitiformes</taxon>
        <taxon>Ixodida</taxon>
        <taxon>Ixodoidea</taxon>
        <taxon>Ixodidae</taxon>
        <taxon>Amblyomminae</taxon>
        <taxon>Amblyomma</taxon>
    </lineage>
</organism>
<feature type="non-terminal residue" evidence="3">
    <location>
        <position position="206"/>
    </location>
</feature>
<evidence type="ECO:0000256" key="1">
    <source>
        <dbReference type="SAM" id="MobiDB-lite"/>
    </source>
</evidence>
<dbReference type="Gene3D" id="3.30.420.10">
    <property type="entry name" value="Ribonuclease H-like superfamily/Ribonuclease H"/>
    <property type="match status" value="1"/>
</dbReference>